<accession>A0A1V8TRQ7</accession>
<dbReference type="STRING" id="1507870.A0A1V8TRQ7"/>
<dbReference type="AlphaFoldDB" id="A0A1V8TRQ7"/>
<dbReference type="Pfam" id="PF11915">
    <property type="entry name" value="DUF3433"/>
    <property type="match status" value="2"/>
</dbReference>
<evidence type="ECO:0000313" key="3">
    <source>
        <dbReference type="Proteomes" id="UP000192596"/>
    </source>
</evidence>
<organism evidence="2 3">
    <name type="scientific">Cryoendolithus antarcticus</name>
    <dbReference type="NCBI Taxonomy" id="1507870"/>
    <lineage>
        <taxon>Eukaryota</taxon>
        <taxon>Fungi</taxon>
        <taxon>Dikarya</taxon>
        <taxon>Ascomycota</taxon>
        <taxon>Pezizomycotina</taxon>
        <taxon>Dothideomycetes</taxon>
        <taxon>Dothideomycetidae</taxon>
        <taxon>Cladosporiales</taxon>
        <taxon>Cladosporiaceae</taxon>
        <taxon>Cryoendolithus</taxon>
    </lineage>
</organism>
<feature type="transmembrane region" description="Helical" evidence="1">
    <location>
        <begin position="515"/>
        <end position="534"/>
    </location>
</feature>
<sequence length="1238" mass="136092">MVHGFNIDEEVRRQAKKDVYTTVTQVDCISSDKTGQAIQSAAKAWKPITLRLPYLSSLVLITLALIAIIQWLLFRSRADQGILSAPNINKLPLRTSFLYLYLPTIISVIYSFLWTWVDLDVKRLEPYFQLSKTGGATADHSILLHYPFDFLASVPLKAVRRKHWSVFATSMIMVLVFWGLTPIQAGIFAVRTVAVHESMPLHRARSYVPTTQQGDPSAIYPQSAYNIAWLNETLPPYMTREYILAAFGPDAGPEPSAGDLSYTGVTTKYGVDLTCEVPIPSTSMYGEIVSNSSTGCSFLNPTLKEMPANDTSKPYQITYAGHIAIDGYADWYIWDYCKDTFWVRWSKSSSGSATPVRSTSVFCTSYYYQQEVNATVTATHKQVLNVVPLSPKAPLPLDLFNTTIFEWAMGTGNVNMTARSPYPLPGFPRQESRLQIYPIDLEDMVTMAPFAIAVDPRPMDDYFDPDTLHSAYQAVYRLLFARRLADVLKSDLDLSQADSGIRAYSTQAVVVVPGFAWAATGLLAAVLALATWLISSSIRRSNMLQCDPGSIAALMDLVCSSLPLTKTLANFNRSSATTLHAALVGKPLVLNPRSDLDGQGRSKFSISLLDDSPVLDEQYRVRDMSAGVRPMELRALTGMIFLACQLGALGACVVLYASASLNNGIVMPSQSTIVRQLLENYLPIAVATLLEPFWLVLNRQICMLQPWEELRKGDAPAAKSIELNYNSLPPQFVIWKALTARHLQLALICLATILAIGLAVALGGLMYEDLTTVSTPAQFTSQYRVEIKALNGTGIAYNYDGTTASLGQNGLDQFYYAMSNSTAGTPLPSWTDGGWLYLPVSLPEVEPATTFVVATTAFGVTVDCQPLQSAATTYTLEFADTLDWTLNVNISVPDGSIQTCTNTSVNQMAGRILGYGYDARVGQAALEIDVVLGSTHSDADDLACRQYVVVGWLRAELVQGKLLQNIGTNTFYSALHPTSRTETMMLCAAAAYSREATVIVAADGHVQRTEFATTSSRVPLANSQDLVAQMNTYRVAANRGHWHADNYPSDFDNYLLHQVPGTSQLLNTSAPVPSYDVVAPGFEAVYARLVATMLSLGVADLFAAADNSTPPNRGSIRTMETRIFVSLPAFAVSAGILVLYIFTTIWLYARRPWRILPRLPTTIASTIAYFAASRGVRERDLAHDAGIQSSRWAFGEYVGVDGETHVGVEMEPLVQVRSAFQQQWSRADFRRRFHRAAT</sequence>
<feature type="transmembrane region" description="Helical" evidence="1">
    <location>
        <begin position="745"/>
        <end position="767"/>
    </location>
</feature>
<keyword evidence="1" id="KW-0812">Transmembrane</keyword>
<gene>
    <name evidence="2" type="ORF">B0A48_00849</name>
</gene>
<name>A0A1V8TRQ7_9PEZI</name>
<dbReference type="Proteomes" id="UP000192596">
    <property type="component" value="Unassembled WGS sequence"/>
</dbReference>
<dbReference type="InterPro" id="IPR021840">
    <property type="entry name" value="DUF3433"/>
</dbReference>
<protein>
    <submittedName>
        <fullName evidence="2">Uncharacterized protein</fullName>
    </submittedName>
</protein>
<dbReference type="InParanoid" id="A0A1V8TRQ7"/>
<keyword evidence="3" id="KW-1185">Reference proteome</keyword>
<dbReference type="PANTHER" id="PTHR37544">
    <property type="entry name" value="SPRAY-RELATED"/>
    <property type="match status" value="1"/>
</dbReference>
<feature type="transmembrane region" description="Helical" evidence="1">
    <location>
        <begin position="166"/>
        <end position="190"/>
    </location>
</feature>
<dbReference type="PANTHER" id="PTHR37544:SF3">
    <property type="entry name" value="SPRAY"/>
    <property type="match status" value="1"/>
</dbReference>
<dbReference type="EMBL" id="NAJO01000002">
    <property type="protein sequence ID" value="OQO13974.1"/>
    <property type="molecule type" value="Genomic_DNA"/>
</dbReference>
<feature type="transmembrane region" description="Helical" evidence="1">
    <location>
        <begin position="1124"/>
        <end position="1149"/>
    </location>
</feature>
<proteinExistence type="predicted"/>
<feature type="transmembrane region" description="Helical" evidence="1">
    <location>
        <begin position="98"/>
        <end position="117"/>
    </location>
</feature>
<evidence type="ECO:0000313" key="2">
    <source>
        <dbReference type="EMBL" id="OQO13974.1"/>
    </source>
</evidence>
<evidence type="ECO:0000256" key="1">
    <source>
        <dbReference type="SAM" id="Phobius"/>
    </source>
</evidence>
<dbReference type="OrthoDB" id="3248909at2759"/>
<comment type="caution">
    <text evidence="2">The sequence shown here is derived from an EMBL/GenBank/DDBJ whole genome shotgun (WGS) entry which is preliminary data.</text>
</comment>
<feature type="transmembrane region" description="Helical" evidence="1">
    <location>
        <begin position="639"/>
        <end position="661"/>
    </location>
</feature>
<keyword evidence="1" id="KW-0472">Membrane</keyword>
<keyword evidence="1" id="KW-1133">Transmembrane helix</keyword>
<reference evidence="3" key="1">
    <citation type="submission" date="2017-03" db="EMBL/GenBank/DDBJ databases">
        <title>Genomes of endolithic fungi from Antarctica.</title>
        <authorList>
            <person name="Coleine C."/>
            <person name="Masonjones S."/>
            <person name="Stajich J.E."/>
        </authorList>
    </citation>
    <scope>NUCLEOTIDE SEQUENCE [LARGE SCALE GENOMIC DNA]</scope>
    <source>
        <strain evidence="3">CCFEE 5527</strain>
    </source>
</reference>
<feature type="transmembrane region" description="Helical" evidence="1">
    <location>
        <begin position="52"/>
        <end position="74"/>
    </location>
</feature>